<dbReference type="AlphaFoldDB" id="J3NZB1"/>
<dbReference type="EnsemblFungi" id="EJT76694">
    <property type="protein sequence ID" value="EJT76694"/>
    <property type="gene ID" value="GGTG_06610"/>
</dbReference>
<reference evidence="1" key="2">
    <citation type="submission" date="2010-07" db="EMBL/GenBank/DDBJ databases">
        <authorList>
            <consortium name="The Broad Institute Genome Sequencing Platform"/>
            <consortium name="Broad Institute Genome Sequencing Center for Infectious Disease"/>
            <person name="Ma L.-J."/>
            <person name="Dead R."/>
            <person name="Young S."/>
            <person name="Zeng Q."/>
            <person name="Koehrsen M."/>
            <person name="Alvarado L."/>
            <person name="Berlin A."/>
            <person name="Chapman S.B."/>
            <person name="Chen Z."/>
            <person name="Freedman E."/>
            <person name="Gellesch M."/>
            <person name="Goldberg J."/>
            <person name="Griggs A."/>
            <person name="Gujja S."/>
            <person name="Heilman E.R."/>
            <person name="Heiman D."/>
            <person name="Hepburn T."/>
            <person name="Howarth C."/>
            <person name="Jen D."/>
            <person name="Larson L."/>
            <person name="Mehta T."/>
            <person name="Neiman D."/>
            <person name="Pearson M."/>
            <person name="Roberts A."/>
            <person name="Saif S."/>
            <person name="Shea T."/>
            <person name="Shenoy N."/>
            <person name="Sisk P."/>
            <person name="Stolte C."/>
            <person name="Sykes S."/>
            <person name="Walk T."/>
            <person name="White J."/>
            <person name="Yandava C."/>
            <person name="Haas B."/>
            <person name="Nusbaum C."/>
            <person name="Birren B."/>
        </authorList>
    </citation>
    <scope>NUCLEOTIDE SEQUENCE</scope>
    <source>
        <strain evidence="1">R3-111a-1</strain>
    </source>
</reference>
<proteinExistence type="predicted"/>
<dbReference type="VEuPathDB" id="FungiDB:GGTG_06610"/>
<reference evidence="2" key="5">
    <citation type="submission" date="2018-04" db="UniProtKB">
        <authorList>
            <consortium name="EnsemblFungi"/>
        </authorList>
    </citation>
    <scope>IDENTIFICATION</scope>
    <source>
        <strain evidence="2">R3-111a-1</strain>
    </source>
</reference>
<reference evidence="1" key="3">
    <citation type="submission" date="2010-09" db="EMBL/GenBank/DDBJ databases">
        <title>Annotation of Gaeumannomyces graminis var. tritici R3-111a-1.</title>
        <authorList>
            <consortium name="The Broad Institute Genome Sequencing Platform"/>
            <person name="Ma L.-J."/>
            <person name="Dead R."/>
            <person name="Young S.K."/>
            <person name="Zeng Q."/>
            <person name="Gargeya S."/>
            <person name="Fitzgerald M."/>
            <person name="Haas B."/>
            <person name="Abouelleil A."/>
            <person name="Alvarado L."/>
            <person name="Arachchi H.M."/>
            <person name="Berlin A."/>
            <person name="Brown A."/>
            <person name="Chapman S.B."/>
            <person name="Chen Z."/>
            <person name="Dunbar C."/>
            <person name="Freedman E."/>
            <person name="Gearin G."/>
            <person name="Gellesch M."/>
            <person name="Goldberg J."/>
            <person name="Griggs A."/>
            <person name="Gujja S."/>
            <person name="Heiman D."/>
            <person name="Howarth C."/>
            <person name="Larson L."/>
            <person name="Lui A."/>
            <person name="MacDonald P.J.P."/>
            <person name="Mehta T."/>
            <person name="Montmayeur A."/>
            <person name="Murphy C."/>
            <person name="Neiman D."/>
            <person name="Pearson M."/>
            <person name="Priest M."/>
            <person name="Roberts A."/>
            <person name="Saif S."/>
            <person name="Shea T."/>
            <person name="Shenoy N."/>
            <person name="Sisk P."/>
            <person name="Stolte C."/>
            <person name="Sykes S."/>
            <person name="Yandava C."/>
            <person name="Wortman J."/>
            <person name="Nusbaum C."/>
            <person name="Birren B."/>
        </authorList>
    </citation>
    <scope>NUCLEOTIDE SEQUENCE</scope>
    <source>
        <strain evidence="1">R3-111a-1</strain>
    </source>
</reference>
<sequence>MADATEWAVELRRCMNELASLNSPVDTQVAVNTPGVGRPSTTPRLTAFSGLRAAELEVHVHV</sequence>
<dbReference type="Proteomes" id="UP000006039">
    <property type="component" value="Unassembled WGS sequence"/>
</dbReference>
<accession>J3NZB1</accession>
<dbReference type="EMBL" id="GL385397">
    <property type="protein sequence ID" value="EJT76694.1"/>
    <property type="molecule type" value="Genomic_DNA"/>
</dbReference>
<protein>
    <submittedName>
        <fullName evidence="1 2">Uncharacterized protein</fullName>
    </submittedName>
</protein>
<reference evidence="3" key="1">
    <citation type="submission" date="2010-07" db="EMBL/GenBank/DDBJ databases">
        <title>The genome sequence of Gaeumannomyces graminis var. tritici strain R3-111a-1.</title>
        <authorList>
            <consortium name="The Broad Institute Genome Sequencing Platform"/>
            <person name="Ma L.-J."/>
            <person name="Dead R."/>
            <person name="Young S."/>
            <person name="Zeng Q."/>
            <person name="Koehrsen M."/>
            <person name="Alvarado L."/>
            <person name="Berlin A."/>
            <person name="Chapman S.B."/>
            <person name="Chen Z."/>
            <person name="Freedman E."/>
            <person name="Gellesch M."/>
            <person name="Goldberg J."/>
            <person name="Griggs A."/>
            <person name="Gujja S."/>
            <person name="Heilman E.R."/>
            <person name="Heiman D."/>
            <person name="Hepburn T."/>
            <person name="Howarth C."/>
            <person name="Jen D."/>
            <person name="Larson L."/>
            <person name="Mehta T."/>
            <person name="Neiman D."/>
            <person name="Pearson M."/>
            <person name="Roberts A."/>
            <person name="Saif S."/>
            <person name="Shea T."/>
            <person name="Shenoy N."/>
            <person name="Sisk P."/>
            <person name="Stolte C."/>
            <person name="Sykes S."/>
            <person name="Walk T."/>
            <person name="White J."/>
            <person name="Yandava C."/>
            <person name="Haas B."/>
            <person name="Nusbaum C."/>
            <person name="Birren B."/>
        </authorList>
    </citation>
    <scope>NUCLEOTIDE SEQUENCE [LARGE SCALE GENOMIC DNA]</scope>
    <source>
        <strain evidence="3">R3-111a-1</strain>
    </source>
</reference>
<gene>
    <name evidence="2" type="primary">20347068</name>
    <name evidence="1" type="ORF">GGTG_06610</name>
</gene>
<dbReference type="HOGENOM" id="CLU_2904315_0_0_1"/>
<dbReference type="RefSeq" id="XP_009222694.1">
    <property type="nucleotide sequence ID" value="XM_009224430.1"/>
</dbReference>
<evidence type="ECO:0000313" key="2">
    <source>
        <dbReference type="EnsemblFungi" id="EJT76694"/>
    </source>
</evidence>
<reference evidence="2" key="4">
    <citation type="journal article" date="2015" name="G3 (Bethesda)">
        <title>Genome sequences of three phytopathogenic species of the Magnaporthaceae family of fungi.</title>
        <authorList>
            <person name="Okagaki L.H."/>
            <person name="Nunes C.C."/>
            <person name="Sailsbery J."/>
            <person name="Clay B."/>
            <person name="Brown D."/>
            <person name="John T."/>
            <person name="Oh Y."/>
            <person name="Young N."/>
            <person name="Fitzgerald M."/>
            <person name="Haas B.J."/>
            <person name="Zeng Q."/>
            <person name="Young S."/>
            <person name="Adiconis X."/>
            <person name="Fan L."/>
            <person name="Levin J.Z."/>
            <person name="Mitchell T.K."/>
            <person name="Okubara P.A."/>
            <person name="Farman M.L."/>
            <person name="Kohn L.M."/>
            <person name="Birren B."/>
            <person name="Ma L.-J."/>
            <person name="Dean R.A."/>
        </authorList>
    </citation>
    <scope>NUCLEOTIDE SEQUENCE</scope>
    <source>
        <strain evidence="2">R3-111a-1</strain>
    </source>
</reference>
<name>J3NZB1_GAET3</name>
<dbReference type="GeneID" id="20347068"/>
<keyword evidence="3" id="KW-1185">Reference proteome</keyword>
<evidence type="ECO:0000313" key="3">
    <source>
        <dbReference type="Proteomes" id="UP000006039"/>
    </source>
</evidence>
<organism evidence="1">
    <name type="scientific">Gaeumannomyces tritici (strain R3-111a-1)</name>
    <name type="common">Wheat and barley take-all root rot fungus</name>
    <name type="synonym">Gaeumannomyces graminis var. tritici</name>
    <dbReference type="NCBI Taxonomy" id="644352"/>
    <lineage>
        <taxon>Eukaryota</taxon>
        <taxon>Fungi</taxon>
        <taxon>Dikarya</taxon>
        <taxon>Ascomycota</taxon>
        <taxon>Pezizomycotina</taxon>
        <taxon>Sordariomycetes</taxon>
        <taxon>Sordariomycetidae</taxon>
        <taxon>Magnaporthales</taxon>
        <taxon>Magnaporthaceae</taxon>
        <taxon>Gaeumannomyces</taxon>
    </lineage>
</organism>
<evidence type="ECO:0000313" key="1">
    <source>
        <dbReference type="EMBL" id="EJT76694.1"/>
    </source>
</evidence>